<organism evidence="3 4">
    <name type="scientific">Gracilariopsis chorda</name>
    <dbReference type="NCBI Taxonomy" id="448386"/>
    <lineage>
        <taxon>Eukaryota</taxon>
        <taxon>Rhodophyta</taxon>
        <taxon>Florideophyceae</taxon>
        <taxon>Rhodymeniophycidae</taxon>
        <taxon>Gracilariales</taxon>
        <taxon>Gracilariaceae</taxon>
        <taxon>Gracilariopsis</taxon>
    </lineage>
</organism>
<dbReference type="GO" id="GO:0046872">
    <property type="term" value="F:metal ion binding"/>
    <property type="evidence" value="ECO:0007669"/>
    <property type="project" value="UniProtKB-KW"/>
</dbReference>
<gene>
    <name evidence="3" type="ORF">BWQ96_01641</name>
</gene>
<dbReference type="Proteomes" id="UP000247409">
    <property type="component" value="Unassembled WGS sequence"/>
</dbReference>
<dbReference type="InterPro" id="IPR002762">
    <property type="entry name" value="CbiX-like"/>
</dbReference>
<proteinExistence type="predicted"/>
<keyword evidence="1" id="KW-0479">Metal-binding</keyword>
<accession>A0A2V3J2Y6</accession>
<name>A0A2V3J2Y6_9FLOR</name>
<evidence type="ECO:0000313" key="3">
    <source>
        <dbReference type="EMBL" id="PXF48472.1"/>
    </source>
</evidence>
<dbReference type="AlphaFoldDB" id="A0A2V3J2Y6"/>
<keyword evidence="4" id="KW-1185">Reference proteome</keyword>
<evidence type="ECO:0000313" key="4">
    <source>
        <dbReference type="Proteomes" id="UP000247409"/>
    </source>
</evidence>
<dbReference type="InterPro" id="IPR050963">
    <property type="entry name" value="Sirohydro_Cobaltochel/CbiX"/>
</dbReference>
<keyword evidence="2" id="KW-0456">Lyase</keyword>
<evidence type="ECO:0000256" key="1">
    <source>
        <dbReference type="ARBA" id="ARBA00022723"/>
    </source>
</evidence>
<dbReference type="CDD" id="cd03416">
    <property type="entry name" value="CbiX_SirB_N"/>
    <property type="match status" value="1"/>
</dbReference>
<dbReference type="EMBL" id="NBIV01000013">
    <property type="protein sequence ID" value="PXF48472.1"/>
    <property type="molecule type" value="Genomic_DNA"/>
</dbReference>
<dbReference type="Gene3D" id="3.40.50.1400">
    <property type="match status" value="1"/>
</dbReference>
<reference evidence="3 4" key="1">
    <citation type="journal article" date="2018" name="Mol. Biol. Evol.">
        <title>Analysis of the draft genome of the red seaweed Gracilariopsis chorda provides insights into genome size evolution in Rhodophyta.</title>
        <authorList>
            <person name="Lee J."/>
            <person name="Yang E.C."/>
            <person name="Graf L."/>
            <person name="Yang J.H."/>
            <person name="Qiu H."/>
            <person name="Zel Zion U."/>
            <person name="Chan C.X."/>
            <person name="Stephens T.G."/>
            <person name="Weber A.P.M."/>
            <person name="Boo G.H."/>
            <person name="Boo S.M."/>
            <person name="Kim K.M."/>
            <person name="Shin Y."/>
            <person name="Jung M."/>
            <person name="Lee S.J."/>
            <person name="Yim H.S."/>
            <person name="Lee J.H."/>
            <person name="Bhattacharya D."/>
            <person name="Yoon H.S."/>
        </authorList>
    </citation>
    <scope>NUCLEOTIDE SEQUENCE [LARGE SCALE GENOMIC DNA]</scope>
    <source>
        <strain evidence="3 4">SKKU-2015</strain>
        <tissue evidence="3">Whole body</tissue>
    </source>
</reference>
<comment type="caution">
    <text evidence="3">The sequence shown here is derived from an EMBL/GenBank/DDBJ whole genome shotgun (WGS) entry which is preliminary data.</text>
</comment>
<dbReference type="SUPFAM" id="SSF53800">
    <property type="entry name" value="Chelatase"/>
    <property type="match status" value="1"/>
</dbReference>
<dbReference type="Pfam" id="PF01903">
    <property type="entry name" value="CbiX"/>
    <property type="match status" value="1"/>
</dbReference>
<dbReference type="GO" id="GO:0016829">
    <property type="term" value="F:lyase activity"/>
    <property type="evidence" value="ECO:0007669"/>
    <property type="project" value="UniProtKB-KW"/>
</dbReference>
<dbReference type="OrthoDB" id="3543at2759"/>
<dbReference type="STRING" id="448386.A0A2V3J2Y6"/>
<dbReference type="PANTHER" id="PTHR33542:SF3">
    <property type="entry name" value="SIROHYDROCHLORIN FERROCHELATASE, CHLOROPLASTIC"/>
    <property type="match status" value="1"/>
</dbReference>
<dbReference type="PANTHER" id="PTHR33542">
    <property type="entry name" value="SIROHYDROCHLORIN FERROCHELATASE, CHLOROPLASTIC"/>
    <property type="match status" value="1"/>
</dbReference>
<evidence type="ECO:0000256" key="2">
    <source>
        <dbReference type="ARBA" id="ARBA00023239"/>
    </source>
</evidence>
<sequence length="142" mass="15383">MLSTPDHESSSEVLKDEEQNIALLVVDHGSKRSEANDMLVDITNMIQSRTENPVYFAHMELAAPSINDGVQSCVQGGAKHIVVVPFFLSPGRHATTDIPQLTAEAIKGFPEVSYEVRPPIGTHPGIIDVILDRAGLIESKPS</sequence>
<protein>
    <submittedName>
        <fullName evidence="3">Sirohydrochlorin ferrochelatase, chloroplastic</fullName>
    </submittedName>
</protein>